<reference evidence="2" key="1">
    <citation type="submission" date="2019-08" db="EMBL/GenBank/DDBJ databases">
        <authorList>
            <person name="Kucharzyk K."/>
            <person name="Murdoch R.W."/>
            <person name="Higgins S."/>
            <person name="Loffler F."/>
        </authorList>
    </citation>
    <scope>NUCLEOTIDE SEQUENCE</scope>
</reference>
<dbReference type="AlphaFoldDB" id="A0A644W310"/>
<keyword evidence="1" id="KW-0472">Membrane</keyword>
<evidence type="ECO:0000256" key="1">
    <source>
        <dbReference type="SAM" id="Phobius"/>
    </source>
</evidence>
<accession>A0A644W310</accession>
<feature type="transmembrane region" description="Helical" evidence="1">
    <location>
        <begin position="162"/>
        <end position="180"/>
    </location>
</feature>
<sequence length="208" mass="22519">MKNEKDYIKDISEIRSMMERSSRFLSLSGLSGVMAGIYALAGALVAYLVFGFNPDSASYSMSGTTGTPANLSSVIIVALIILALALGTVVYLSRRNAGKRGEKMWSATTRRLLANMMVPLSTGGILIVILILNGLAGLAAPISMIFYGLALFTASKMTLEEVKLMGIIQISLGLTAILLIQYSLIIWALGFGLVNIVYGIYMHYKYER</sequence>
<comment type="caution">
    <text evidence="2">The sequence shown here is derived from an EMBL/GenBank/DDBJ whole genome shotgun (WGS) entry which is preliminary data.</text>
</comment>
<keyword evidence="1" id="KW-1133">Transmembrane helix</keyword>
<feature type="transmembrane region" description="Helical" evidence="1">
    <location>
        <begin position="70"/>
        <end position="92"/>
    </location>
</feature>
<protein>
    <submittedName>
        <fullName evidence="2">Uncharacterized protein</fullName>
    </submittedName>
</protein>
<evidence type="ECO:0000313" key="2">
    <source>
        <dbReference type="EMBL" id="MPL98091.1"/>
    </source>
</evidence>
<feature type="transmembrane region" description="Helical" evidence="1">
    <location>
        <begin position="138"/>
        <end position="155"/>
    </location>
</feature>
<name>A0A644W310_9ZZZZ</name>
<feature type="transmembrane region" description="Helical" evidence="1">
    <location>
        <begin position="24"/>
        <end position="50"/>
    </location>
</feature>
<feature type="transmembrane region" description="Helical" evidence="1">
    <location>
        <begin position="112"/>
        <end position="132"/>
    </location>
</feature>
<dbReference type="EMBL" id="VSSQ01000589">
    <property type="protein sequence ID" value="MPL98091.1"/>
    <property type="molecule type" value="Genomic_DNA"/>
</dbReference>
<proteinExistence type="predicted"/>
<organism evidence="2">
    <name type="scientific">bioreactor metagenome</name>
    <dbReference type="NCBI Taxonomy" id="1076179"/>
    <lineage>
        <taxon>unclassified sequences</taxon>
        <taxon>metagenomes</taxon>
        <taxon>ecological metagenomes</taxon>
    </lineage>
</organism>
<feature type="transmembrane region" description="Helical" evidence="1">
    <location>
        <begin position="186"/>
        <end position="204"/>
    </location>
</feature>
<gene>
    <name evidence="2" type="ORF">SDC9_44289</name>
</gene>
<keyword evidence="1" id="KW-0812">Transmembrane</keyword>